<protein>
    <recommendedName>
        <fullName evidence="2">F-box domain-containing protein</fullName>
    </recommendedName>
</protein>
<dbReference type="InterPro" id="IPR036047">
    <property type="entry name" value="F-box-like_dom_sf"/>
</dbReference>
<evidence type="ECO:0000259" key="2">
    <source>
        <dbReference type="PROSITE" id="PS50181"/>
    </source>
</evidence>
<dbReference type="Gene3D" id="1.20.1280.50">
    <property type="match status" value="1"/>
</dbReference>
<dbReference type="SUPFAM" id="SSF81383">
    <property type="entry name" value="F-box domain"/>
    <property type="match status" value="1"/>
</dbReference>
<feature type="compositionally biased region" description="Low complexity" evidence="1">
    <location>
        <begin position="123"/>
        <end position="160"/>
    </location>
</feature>
<dbReference type="AlphaFoldDB" id="A0A1C7MSH0"/>
<evidence type="ECO:0000313" key="3">
    <source>
        <dbReference type="EMBL" id="OBZ79657.1"/>
    </source>
</evidence>
<reference evidence="3 4" key="1">
    <citation type="submission" date="2016-03" db="EMBL/GenBank/DDBJ databases">
        <title>Whole genome sequencing of Grifola frondosa 9006-11.</title>
        <authorList>
            <person name="Min B."/>
            <person name="Park H."/>
            <person name="Kim J.-G."/>
            <person name="Cho H."/>
            <person name="Oh Y.-L."/>
            <person name="Kong W.-S."/>
            <person name="Choi I.-G."/>
        </authorList>
    </citation>
    <scope>NUCLEOTIDE SEQUENCE [LARGE SCALE GENOMIC DNA]</scope>
    <source>
        <strain evidence="3 4">9006-11</strain>
    </source>
</reference>
<organism evidence="3 4">
    <name type="scientific">Grifola frondosa</name>
    <name type="common">Maitake</name>
    <name type="synonym">Polyporus frondosus</name>
    <dbReference type="NCBI Taxonomy" id="5627"/>
    <lineage>
        <taxon>Eukaryota</taxon>
        <taxon>Fungi</taxon>
        <taxon>Dikarya</taxon>
        <taxon>Basidiomycota</taxon>
        <taxon>Agaricomycotina</taxon>
        <taxon>Agaricomycetes</taxon>
        <taxon>Polyporales</taxon>
        <taxon>Grifolaceae</taxon>
        <taxon>Grifola</taxon>
    </lineage>
</organism>
<comment type="caution">
    <text evidence="3">The sequence shown here is derived from an EMBL/GenBank/DDBJ whole genome shotgun (WGS) entry which is preliminary data.</text>
</comment>
<name>A0A1C7MSH0_GRIFR</name>
<feature type="region of interest" description="Disordered" evidence="1">
    <location>
        <begin position="73"/>
        <end position="96"/>
    </location>
</feature>
<feature type="compositionally biased region" description="Polar residues" evidence="1">
    <location>
        <begin position="1"/>
        <end position="11"/>
    </location>
</feature>
<dbReference type="Proteomes" id="UP000092993">
    <property type="component" value="Unassembled WGS sequence"/>
</dbReference>
<feature type="region of interest" description="Disordered" evidence="1">
    <location>
        <begin position="1"/>
        <end position="38"/>
    </location>
</feature>
<dbReference type="CDD" id="cd09917">
    <property type="entry name" value="F-box_SF"/>
    <property type="match status" value="1"/>
</dbReference>
<evidence type="ECO:0000256" key="1">
    <source>
        <dbReference type="SAM" id="MobiDB-lite"/>
    </source>
</evidence>
<gene>
    <name evidence="3" type="ORF">A0H81_00376</name>
</gene>
<dbReference type="STRING" id="5627.A0A1C7MSH0"/>
<keyword evidence="4" id="KW-1185">Reference proteome</keyword>
<dbReference type="InterPro" id="IPR001810">
    <property type="entry name" value="F-box_dom"/>
</dbReference>
<evidence type="ECO:0000313" key="4">
    <source>
        <dbReference type="Proteomes" id="UP000092993"/>
    </source>
</evidence>
<dbReference type="EMBL" id="LUGG01000001">
    <property type="protein sequence ID" value="OBZ79657.1"/>
    <property type="molecule type" value="Genomic_DNA"/>
</dbReference>
<proteinExistence type="predicted"/>
<dbReference type="PROSITE" id="PS50181">
    <property type="entry name" value="FBOX"/>
    <property type="match status" value="1"/>
</dbReference>
<feature type="domain" description="F-box" evidence="2">
    <location>
        <begin position="304"/>
        <end position="353"/>
    </location>
</feature>
<accession>A0A1C7MSH0</accession>
<dbReference type="OrthoDB" id="3226064at2759"/>
<sequence length="763" mass="84317">MDKVAKTSSAELRSPIRTRSRARRENLPPPLAPTDSQPLATAHLGLLRGRKSQSFEFEQHGIYHRVLVDKDSRRRGRASGRVEGTEASTSEQSARVAVSAPQIMSYVSVPPHPYVTIRRQGRPTASAPPTSGPTMSSHSAALPSHSATLSSCFPTSASGSPTLSSGPLALPLPVVSVPSAVGSAGSSFGSTNMSGPPALVRSCPSAPVRPIFPARPRSGLSVRFAGDSSPVPQPPYKEPHAVIPVAPLEFTAPDETPRAYCDLFLGGIFYGLKVLGDHTISHSLFALHSLQRPLWIKATTMAVDAALLSIPPELIERILTFCHARDVSSFAQTCRVAHLLVYKADDQYLWRELFLAHPFDDPRRAALLSRPGGAQIHDIDWKQELQRRIEAELVASSSDFDGPHLQRVLEALVSVVETALPNNVEPARRSENLRWLDRILYGSRILHEVLPSESESERQLRYRLRSYLSLSHEDGISEESRNRMEMRRKTSRCFVYDMRKYVEETLWGPYRLGDVSSEPMVNWEHVWHIVNVVGMKLREHPVRPLGFYNKPLYQLEAVRAHTAPVSHKRKPHDWRALQALGRGLCASWITVISSVRICLLFAHIHTLNARVAPAFNFSTFPPGPHNASFFDDPFEEAIRPVELQLEVLDLEDYPEGEPSEVDDPNYPPLFFKGFSRGTHSAAAIINGCVTTLADGSVRWHFITTYDGRMQWSAEGVQIGHVCSAAGVAGIWTGASHEDDDPAGPFWMIKVADGLPPGVLNVLF</sequence>
<feature type="region of interest" description="Disordered" evidence="1">
    <location>
        <begin position="114"/>
        <end position="160"/>
    </location>
</feature>